<reference evidence="1 2" key="1">
    <citation type="submission" date="2018-01" db="EMBL/GenBank/DDBJ databases">
        <title>Harnessing the power of phylogenomics to disentangle the directionality and signatures of interkingdom host jumping in the parasitic fungal genus Tolypocladium.</title>
        <authorList>
            <person name="Quandt C.A."/>
            <person name="Patterson W."/>
            <person name="Spatafora J.W."/>
        </authorList>
    </citation>
    <scope>NUCLEOTIDE SEQUENCE [LARGE SCALE GENOMIC DNA]</scope>
    <source>
        <strain evidence="1 2">NRBC 100945</strain>
    </source>
</reference>
<comment type="caution">
    <text evidence="1">The sequence shown here is derived from an EMBL/GenBank/DDBJ whole genome shotgun (WGS) entry which is preliminary data.</text>
</comment>
<protein>
    <submittedName>
        <fullName evidence="1">Uncharacterized protein</fullName>
    </submittedName>
</protein>
<dbReference type="OrthoDB" id="4910718at2759"/>
<keyword evidence="2" id="KW-1185">Reference proteome</keyword>
<gene>
    <name evidence="1" type="ORF">TPAR_07839</name>
</gene>
<dbReference type="STRING" id="94208.A0A2S4KP40"/>
<dbReference type="AlphaFoldDB" id="A0A2S4KP40"/>
<dbReference type="EMBL" id="PKSG01000940">
    <property type="protein sequence ID" value="POR31949.1"/>
    <property type="molecule type" value="Genomic_DNA"/>
</dbReference>
<evidence type="ECO:0000313" key="1">
    <source>
        <dbReference type="EMBL" id="POR31949.1"/>
    </source>
</evidence>
<dbReference type="Proteomes" id="UP000237481">
    <property type="component" value="Unassembled WGS sequence"/>
</dbReference>
<proteinExistence type="predicted"/>
<sequence>MQPTVRRRAVKVPRGQFKGPRKHILDQAVRHLRANDDTMLQGEPCCSKAAFEHPRLRKCPYALSTVDWGKAVRLGGGLDGYVWKVHFGTNGPYALKVFYDAEPPDIMHYYAFQRECQNAALVQMIGAAVQRATTTEPIVIKSTPTTNDDARANLLAFSDEQRQRRQSQRTVIDKGDMIVSTVPPLTQCFGWLEFDGQDFRKMPYQVRPPTTKVDKLIRGFSSDRNYFGIVFEYVADEQNNQGLVEEVDWFLYRAGFSHTLSPDRRNWCGSKVVDHSEYVHPEGFGWSSNLYGPRLSEQILV</sequence>
<organism evidence="1 2">
    <name type="scientific">Tolypocladium paradoxum</name>
    <dbReference type="NCBI Taxonomy" id="94208"/>
    <lineage>
        <taxon>Eukaryota</taxon>
        <taxon>Fungi</taxon>
        <taxon>Dikarya</taxon>
        <taxon>Ascomycota</taxon>
        <taxon>Pezizomycotina</taxon>
        <taxon>Sordariomycetes</taxon>
        <taxon>Hypocreomycetidae</taxon>
        <taxon>Hypocreales</taxon>
        <taxon>Ophiocordycipitaceae</taxon>
        <taxon>Tolypocladium</taxon>
    </lineage>
</organism>
<evidence type="ECO:0000313" key="2">
    <source>
        <dbReference type="Proteomes" id="UP000237481"/>
    </source>
</evidence>
<accession>A0A2S4KP40</accession>
<name>A0A2S4KP40_9HYPO</name>